<organism evidence="1 2">
    <name type="scientific">Luteibacter rhizovicinus DSM 16549</name>
    <dbReference type="NCBI Taxonomy" id="1440763"/>
    <lineage>
        <taxon>Bacteria</taxon>
        <taxon>Pseudomonadati</taxon>
        <taxon>Pseudomonadota</taxon>
        <taxon>Gammaproteobacteria</taxon>
        <taxon>Lysobacterales</taxon>
        <taxon>Rhodanobacteraceae</taxon>
        <taxon>Luteibacter</taxon>
    </lineage>
</organism>
<dbReference type="Proteomes" id="UP000182987">
    <property type="component" value="Chromosome"/>
</dbReference>
<dbReference type="Gene3D" id="2.60.120.260">
    <property type="entry name" value="Galactose-binding domain-like"/>
    <property type="match status" value="1"/>
</dbReference>
<dbReference type="EMBL" id="CP017480">
    <property type="protein sequence ID" value="APG04659.1"/>
    <property type="molecule type" value="Genomic_DNA"/>
</dbReference>
<gene>
    <name evidence="1" type="ORF">BJI69_12620</name>
</gene>
<evidence type="ECO:0000313" key="1">
    <source>
        <dbReference type="EMBL" id="APG04659.1"/>
    </source>
</evidence>
<dbReference type="PATRIC" id="fig|1440763.5.peg.327"/>
<keyword evidence="2" id="KW-1185">Reference proteome</keyword>
<evidence type="ECO:0000313" key="2">
    <source>
        <dbReference type="Proteomes" id="UP000182987"/>
    </source>
</evidence>
<protein>
    <submittedName>
        <fullName evidence="1">Uncharacterized protein</fullName>
    </submittedName>
</protein>
<dbReference type="KEGG" id="lrz:BJI69_12620"/>
<reference evidence="2" key="1">
    <citation type="submission" date="2016-09" db="EMBL/GenBank/DDBJ databases">
        <authorList>
            <person name="Lysoe E."/>
        </authorList>
    </citation>
    <scope>NUCLEOTIDE SEQUENCE [LARGE SCALE GENOMIC DNA]</scope>
    <source>
        <strain evidence="2">LJ96T</strain>
    </source>
</reference>
<accession>A0A0G9HEJ1</accession>
<dbReference type="RefSeq" id="WP_046966338.1">
    <property type="nucleotide sequence ID" value="NZ_CP017480.1"/>
</dbReference>
<proteinExistence type="predicted"/>
<sequence length="198" mass="20503">MRKSLPAFLLASAVALGGTGTALAGDPGRLPDLPACVLGQAYDGACLLPLKDGQFTDGSLSSWRRVGLPGHGVDPDGMTYAALPTGSGISQAVYAHTGQNTADAVYAVRFRVRAEHDQAQVRATLSMSTDQGAGRVVLGHITSTAQAEEWSTVALSVQGRPYAAPAHVLLEIENEGGAHTTVQVDDVALVQNTDVDVL</sequence>
<dbReference type="OrthoDB" id="5957600at2"/>
<name>A0A0G9HEJ1_9GAMM</name>
<dbReference type="AlphaFoldDB" id="A0A0G9HEJ1"/>